<evidence type="ECO:0000313" key="1">
    <source>
        <dbReference type="EMBL" id="CAB5356725.1"/>
    </source>
</evidence>
<dbReference type="EMBL" id="CAGKOT010000010">
    <property type="protein sequence ID" value="CAB5356725.1"/>
    <property type="molecule type" value="Genomic_DNA"/>
</dbReference>
<reference evidence="1" key="1">
    <citation type="submission" date="2020-05" db="EMBL/GenBank/DDBJ databases">
        <authorList>
            <person name="Rincon C."/>
            <person name="Sanders R I."/>
            <person name="Robbins C."/>
            <person name="Chaturvedi A."/>
        </authorList>
    </citation>
    <scope>NUCLEOTIDE SEQUENCE</scope>
    <source>
        <strain evidence="1">CHB12</strain>
    </source>
</reference>
<organism evidence="1 2">
    <name type="scientific">Rhizophagus irregularis</name>
    <dbReference type="NCBI Taxonomy" id="588596"/>
    <lineage>
        <taxon>Eukaryota</taxon>
        <taxon>Fungi</taxon>
        <taxon>Fungi incertae sedis</taxon>
        <taxon>Mucoromycota</taxon>
        <taxon>Glomeromycotina</taxon>
        <taxon>Glomeromycetes</taxon>
        <taxon>Glomerales</taxon>
        <taxon>Glomeraceae</taxon>
        <taxon>Rhizophagus</taxon>
    </lineage>
</organism>
<dbReference type="Proteomes" id="UP000684084">
    <property type="component" value="Unassembled WGS sequence"/>
</dbReference>
<evidence type="ECO:0000313" key="2">
    <source>
        <dbReference type="Proteomes" id="UP000684084"/>
    </source>
</evidence>
<comment type="caution">
    <text evidence="1">The sequence shown here is derived from an EMBL/GenBank/DDBJ whole genome shotgun (WGS) entry which is preliminary data.</text>
</comment>
<dbReference type="OrthoDB" id="6359816at2759"/>
<proteinExistence type="predicted"/>
<sequence>MEPNLLTEDNILLNLLVDACNSSSKTSTYRALVERLPTLKQIDLEQIENSIESGNKLFIDHQKVTKELEPLVKFINLKRIKTKILADIIEPLEIIPIEIICIAYRHFALLSKLNLSDFRGKPINAGYVWDETLRHHVVQNLLLKITEKLYKHQLIVIHTKMLELK</sequence>
<protein>
    <submittedName>
        <fullName evidence="1">Uncharacterized protein</fullName>
    </submittedName>
</protein>
<dbReference type="AlphaFoldDB" id="A0A915Z0M2"/>
<name>A0A915Z0M2_9GLOM</name>
<accession>A0A915Z0M2</accession>
<gene>
    <name evidence="1" type="ORF">CHRIB12_LOCUS6517</name>
</gene>